<keyword evidence="2" id="KW-1185">Reference proteome</keyword>
<name>A0AAW1K2K1_POPJA</name>
<dbReference type="Proteomes" id="UP001458880">
    <property type="component" value="Unassembled WGS sequence"/>
</dbReference>
<dbReference type="AlphaFoldDB" id="A0AAW1K2K1"/>
<proteinExistence type="predicted"/>
<comment type="caution">
    <text evidence="1">The sequence shown here is derived from an EMBL/GenBank/DDBJ whole genome shotgun (WGS) entry which is preliminary data.</text>
</comment>
<accession>A0AAW1K2K1</accession>
<gene>
    <name evidence="1" type="ORF">QE152_g25104</name>
</gene>
<reference evidence="1 2" key="1">
    <citation type="journal article" date="2024" name="BMC Genomics">
        <title>De novo assembly and annotation of Popillia japonica's genome with initial clues to its potential as an invasive pest.</title>
        <authorList>
            <person name="Cucini C."/>
            <person name="Boschi S."/>
            <person name="Funari R."/>
            <person name="Cardaioli E."/>
            <person name="Iannotti N."/>
            <person name="Marturano G."/>
            <person name="Paoli F."/>
            <person name="Bruttini M."/>
            <person name="Carapelli A."/>
            <person name="Frati F."/>
            <person name="Nardi F."/>
        </authorList>
    </citation>
    <scope>NUCLEOTIDE SEQUENCE [LARGE SCALE GENOMIC DNA]</scope>
    <source>
        <strain evidence="1">DMR45628</strain>
    </source>
</reference>
<evidence type="ECO:0000313" key="2">
    <source>
        <dbReference type="Proteomes" id="UP001458880"/>
    </source>
</evidence>
<evidence type="ECO:0000313" key="1">
    <source>
        <dbReference type="EMBL" id="KAK9712012.1"/>
    </source>
</evidence>
<organism evidence="1 2">
    <name type="scientific">Popillia japonica</name>
    <name type="common">Japanese beetle</name>
    <dbReference type="NCBI Taxonomy" id="7064"/>
    <lineage>
        <taxon>Eukaryota</taxon>
        <taxon>Metazoa</taxon>
        <taxon>Ecdysozoa</taxon>
        <taxon>Arthropoda</taxon>
        <taxon>Hexapoda</taxon>
        <taxon>Insecta</taxon>
        <taxon>Pterygota</taxon>
        <taxon>Neoptera</taxon>
        <taxon>Endopterygota</taxon>
        <taxon>Coleoptera</taxon>
        <taxon>Polyphaga</taxon>
        <taxon>Scarabaeiformia</taxon>
        <taxon>Scarabaeidae</taxon>
        <taxon>Rutelinae</taxon>
        <taxon>Popillia</taxon>
    </lineage>
</organism>
<dbReference type="EMBL" id="JASPKY010000269">
    <property type="protein sequence ID" value="KAK9712012.1"/>
    <property type="molecule type" value="Genomic_DNA"/>
</dbReference>
<sequence length="117" mass="13840">MFLYKNEDPKTPIDIRLTINDTNYLKNNNNYLKKRMIKVWANNVSDYSAAFNRKLKNNNNYLKKRMIKVWANNVSDYSAAFNRKVETMGYKFAAHTYVIVKKCKYSAWKLLRGNNGV</sequence>
<protein>
    <submittedName>
        <fullName evidence="1">Uncharacterized protein</fullName>
    </submittedName>
</protein>